<organism evidence="2 3">
    <name type="scientific">Lingula anatina</name>
    <name type="common">Brachiopod</name>
    <name type="synonym">Lingula unguis</name>
    <dbReference type="NCBI Taxonomy" id="7574"/>
    <lineage>
        <taxon>Eukaryota</taxon>
        <taxon>Metazoa</taxon>
        <taxon>Spiralia</taxon>
        <taxon>Lophotrochozoa</taxon>
        <taxon>Brachiopoda</taxon>
        <taxon>Linguliformea</taxon>
        <taxon>Lingulata</taxon>
        <taxon>Lingulida</taxon>
        <taxon>Linguloidea</taxon>
        <taxon>Lingulidae</taxon>
        <taxon>Lingula</taxon>
    </lineage>
</organism>
<dbReference type="PANTHER" id="PTHR15034">
    <property type="entry name" value="DEATH DOMAIN-CONTAINING PROTEIN CRADD"/>
    <property type="match status" value="1"/>
</dbReference>
<dbReference type="OMA" id="DDCAEIN"/>
<dbReference type="GeneID" id="106171096"/>
<reference evidence="3" key="1">
    <citation type="submission" date="2025-08" db="UniProtKB">
        <authorList>
            <consortium name="RefSeq"/>
        </authorList>
    </citation>
    <scope>IDENTIFICATION</scope>
    <source>
        <tissue evidence="3">Gonads</tissue>
    </source>
</reference>
<dbReference type="Pfam" id="PF00619">
    <property type="entry name" value="CARD"/>
    <property type="match status" value="1"/>
</dbReference>
<protein>
    <submittedName>
        <fullName evidence="3">Uncharacterized protein LOC106171096</fullName>
    </submittedName>
</protein>
<accession>A0A1S3J8Q0</accession>
<dbReference type="OrthoDB" id="5984934at2759"/>
<dbReference type="GO" id="GO:0002020">
    <property type="term" value="F:protease binding"/>
    <property type="evidence" value="ECO:0007669"/>
    <property type="project" value="InterPro"/>
</dbReference>
<evidence type="ECO:0000313" key="3">
    <source>
        <dbReference type="RefSeq" id="XP_013406688.1"/>
    </source>
</evidence>
<dbReference type="InParanoid" id="A0A1S3J8Q0"/>
<dbReference type="AlphaFoldDB" id="A0A1S3J8Q0"/>
<dbReference type="PANTHER" id="PTHR15034:SF5">
    <property type="entry name" value="DEATH DOMAIN-CONTAINING PROTEIN CRADD"/>
    <property type="match status" value="1"/>
</dbReference>
<evidence type="ECO:0000313" key="2">
    <source>
        <dbReference type="Proteomes" id="UP000085678"/>
    </source>
</evidence>
<dbReference type="GO" id="GO:0070513">
    <property type="term" value="F:death domain binding"/>
    <property type="evidence" value="ECO:0007669"/>
    <property type="project" value="InterPro"/>
</dbReference>
<dbReference type="PROSITE" id="PS50209">
    <property type="entry name" value="CARD"/>
    <property type="match status" value="1"/>
</dbReference>
<proteinExistence type="predicted"/>
<dbReference type="InterPro" id="IPR037939">
    <property type="entry name" value="CRADD"/>
</dbReference>
<dbReference type="RefSeq" id="XP_013406688.1">
    <property type="nucleotide sequence ID" value="XM_013551234.1"/>
</dbReference>
<dbReference type="KEGG" id="lak:106171096"/>
<sequence>MRTDSRQVNEMSKFDPSVSLDNLLYHVKLQILEESRPLLCKNLQPKRHYAYLRSVNILSEDDCAEINHEVTPSSQAGKFLDILQKRGPTVYYHLCQALLKEGSQLFLLRHLNEEFERRRALVIAENPHLVPASLASEHS</sequence>
<gene>
    <name evidence="3" type="primary">LOC106171096</name>
</gene>
<dbReference type="Gene3D" id="1.10.533.10">
    <property type="entry name" value="Death Domain, Fas"/>
    <property type="match status" value="1"/>
</dbReference>
<dbReference type="InterPro" id="IPR001315">
    <property type="entry name" value="CARD"/>
</dbReference>
<dbReference type="InterPro" id="IPR011029">
    <property type="entry name" value="DEATH-like_dom_sf"/>
</dbReference>
<name>A0A1S3J8Q0_LINAN</name>
<feature type="domain" description="CARD" evidence="1">
    <location>
        <begin position="24"/>
        <end position="113"/>
    </location>
</feature>
<keyword evidence="2" id="KW-1185">Reference proteome</keyword>
<dbReference type="GO" id="GO:0042981">
    <property type="term" value="P:regulation of apoptotic process"/>
    <property type="evidence" value="ECO:0007669"/>
    <property type="project" value="InterPro"/>
</dbReference>
<dbReference type="SUPFAM" id="SSF47986">
    <property type="entry name" value="DEATH domain"/>
    <property type="match status" value="1"/>
</dbReference>
<evidence type="ECO:0000259" key="1">
    <source>
        <dbReference type="PROSITE" id="PS50209"/>
    </source>
</evidence>
<dbReference type="Proteomes" id="UP000085678">
    <property type="component" value="Unplaced"/>
</dbReference>